<protein>
    <submittedName>
        <fullName evidence="1">Uncharacterized protein</fullName>
    </submittedName>
</protein>
<evidence type="ECO:0000313" key="2">
    <source>
        <dbReference type="Proteomes" id="UP000317839"/>
    </source>
</evidence>
<keyword evidence="2" id="KW-1185">Reference proteome</keyword>
<accession>A0A545TDK1</accession>
<name>A0A545TDK1_9GAMM</name>
<dbReference type="AlphaFoldDB" id="A0A545TDK1"/>
<dbReference type="OrthoDB" id="6308247at2"/>
<dbReference type="RefSeq" id="WP_142941887.1">
    <property type="nucleotide sequence ID" value="NZ_VIKR01000002.1"/>
</dbReference>
<organism evidence="1 2">
    <name type="scientific">Aliikangiella marina</name>
    <dbReference type="NCBI Taxonomy" id="1712262"/>
    <lineage>
        <taxon>Bacteria</taxon>
        <taxon>Pseudomonadati</taxon>
        <taxon>Pseudomonadota</taxon>
        <taxon>Gammaproteobacteria</taxon>
        <taxon>Oceanospirillales</taxon>
        <taxon>Pleioneaceae</taxon>
        <taxon>Aliikangiella</taxon>
    </lineage>
</organism>
<comment type="caution">
    <text evidence="1">The sequence shown here is derived from an EMBL/GenBank/DDBJ whole genome shotgun (WGS) entry which is preliminary data.</text>
</comment>
<dbReference type="Proteomes" id="UP000317839">
    <property type="component" value="Unassembled WGS sequence"/>
</dbReference>
<gene>
    <name evidence="1" type="ORF">FLL45_10065</name>
</gene>
<dbReference type="EMBL" id="VIKR01000002">
    <property type="protein sequence ID" value="TQV75271.1"/>
    <property type="molecule type" value="Genomic_DNA"/>
</dbReference>
<proteinExistence type="predicted"/>
<reference evidence="1 2" key="1">
    <citation type="submission" date="2019-06" db="EMBL/GenBank/DDBJ databases">
        <title>Draft genome of Aliikangiella marina GYP-15.</title>
        <authorList>
            <person name="Wang G."/>
        </authorList>
    </citation>
    <scope>NUCLEOTIDE SEQUENCE [LARGE SCALE GENOMIC DNA]</scope>
    <source>
        <strain evidence="1 2">GYP-15</strain>
    </source>
</reference>
<sequence length="238" mass="26089">MKKLIGLISILLIVGIALLWSFSQTRLEQNGLESDESFDKRAKESVKQANLLEQKETKPATEISKTQAKEIEPIETVGAEISGEFNGISRPSTVAKEILDKAGVLPKDLQGEAYVEFDLEALRQLEVGDTFNLEIPQTSEMFSAEVTKTNIFDNGDKSVFGRLVGSDGNLHTTVLTVGADALYGQFTTTSGNYVFESLGQHGWLAAKRDLYRNHVEFEAVEMGASANGSHQFAADKKQ</sequence>
<evidence type="ECO:0000313" key="1">
    <source>
        <dbReference type="EMBL" id="TQV75271.1"/>
    </source>
</evidence>